<dbReference type="RefSeq" id="WP_119794399.1">
    <property type="nucleotide sequence ID" value="NZ_QYZD01000012.1"/>
</dbReference>
<dbReference type="PANTHER" id="PTHR41271:SF1">
    <property type="entry name" value="DUF402 DOMAIN-CONTAINING PROTEIN"/>
    <property type="match status" value="1"/>
</dbReference>
<dbReference type="InterPro" id="IPR035930">
    <property type="entry name" value="FomD-like_sf"/>
</dbReference>
<dbReference type="InterPro" id="IPR007295">
    <property type="entry name" value="DUF402"/>
</dbReference>
<dbReference type="AlphaFoldDB" id="A0A3A3GGA9"/>
<sequence>MKRKNADRSDWKRIESRDFAIMHQETEDFSGYVTLLHFHAVRAPLIKKMDGRKLVLADTGYYWMQHFPQGKRYSVTTMLNDKEEVVQWYVDVCEPPVLDERGIPYYDDLYLDVVLLPSGKSFLLDEVELDEALRLGRISEEQYRLASEEAHHLMEHITELPAVRNGMDDFRQLKLLLRPYPNG</sequence>
<dbReference type="Proteomes" id="UP000266177">
    <property type="component" value="Unassembled WGS sequence"/>
</dbReference>
<proteinExistence type="predicted"/>
<comment type="caution">
    <text evidence="2">The sequence shown here is derived from an EMBL/GenBank/DDBJ whole genome shotgun (WGS) entry which is preliminary data.</text>
</comment>
<gene>
    <name evidence="2" type="ORF">DQX05_14930</name>
</gene>
<evidence type="ECO:0000313" key="3">
    <source>
        <dbReference type="Proteomes" id="UP000266177"/>
    </source>
</evidence>
<organism evidence="2 3">
    <name type="scientific">Paenibacillus thiaminolyticus</name>
    <name type="common">Bacillus thiaminolyticus</name>
    <dbReference type="NCBI Taxonomy" id="49283"/>
    <lineage>
        <taxon>Bacteria</taxon>
        <taxon>Bacillati</taxon>
        <taxon>Bacillota</taxon>
        <taxon>Bacilli</taxon>
        <taxon>Bacillales</taxon>
        <taxon>Paenibacillaceae</taxon>
        <taxon>Paenibacillus</taxon>
    </lineage>
</organism>
<protein>
    <submittedName>
        <fullName evidence="2">DUF402 domain-containing protein</fullName>
    </submittedName>
</protein>
<dbReference type="SUPFAM" id="SSF159234">
    <property type="entry name" value="FomD-like"/>
    <property type="match status" value="1"/>
</dbReference>
<evidence type="ECO:0000313" key="2">
    <source>
        <dbReference type="EMBL" id="RJG23188.1"/>
    </source>
</evidence>
<reference evidence="2 3" key="1">
    <citation type="submission" date="2018-09" db="EMBL/GenBank/DDBJ databases">
        <title>Paenibacillus SK2017-BO5.</title>
        <authorList>
            <person name="Piskunova J.V."/>
            <person name="Dubiley S.A."/>
            <person name="Severinov K.V."/>
        </authorList>
    </citation>
    <scope>NUCLEOTIDE SEQUENCE [LARGE SCALE GENOMIC DNA]</scope>
    <source>
        <strain evidence="2 3">BO5</strain>
    </source>
</reference>
<dbReference type="Gene3D" id="2.40.380.10">
    <property type="entry name" value="FomD-like"/>
    <property type="match status" value="1"/>
</dbReference>
<dbReference type="OrthoDB" id="2002222at2"/>
<dbReference type="EMBL" id="QYZD01000012">
    <property type="protein sequence ID" value="RJG23188.1"/>
    <property type="molecule type" value="Genomic_DNA"/>
</dbReference>
<evidence type="ECO:0000259" key="1">
    <source>
        <dbReference type="Pfam" id="PF04167"/>
    </source>
</evidence>
<feature type="domain" description="DUF402" evidence="1">
    <location>
        <begin position="61"/>
        <end position="159"/>
    </location>
</feature>
<dbReference type="PANTHER" id="PTHR41271">
    <property type="entry name" value="DUF402 DOMAIN-CONTAINING PROTEIN"/>
    <property type="match status" value="1"/>
</dbReference>
<name>A0A3A3GGA9_PANTH</name>
<dbReference type="Pfam" id="PF04167">
    <property type="entry name" value="DUF402"/>
    <property type="match status" value="1"/>
</dbReference>
<accession>A0A3A3GGA9</accession>